<comment type="caution">
    <text evidence="1">The sequence shown here is derived from an EMBL/GenBank/DDBJ whole genome shotgun (WGS) entry which is preliminary data.</text>
</comment>
<dbReference type="RefSeq" id="WP_183588451.1">
    <property type="nucleotide sequence ID" value="NZ_JACHCA010000009.1"/>
</dbReference>
<name>A0A841JI94_9SPHI</name>
<organism evidence="1 2">
    <name type="scientific">Mucilaginibacter lappiensis</name>
    <dbReference type="NCBI Taxonomy" id="354630"/>
    <lineage>
        <taxon>Bacteria</taxon>
        <taxon>Pseudomonadati</taxon>
        <taxon>Bacteroidota</taxon>
        <taxon>Sphingobacteriia</taxon>
        <taxon>Sphingobacteriales</taxon>
        <taxon>Sphingobacteriaceae</taxon>
        <taxon>Mucilaginibacter</taxon>
    </lineage>
</organism>
<dbReference type="Proteomes" id="UP000548326">
    <property type="component" value="Unassembled WGS sequence"/>
</dbReference>
<gene>
    <name evidence="1" type="ORF">HDF22_003442</name>
</gene>
<evidence type="ECO:0000313" key="1">
    <source>
        <dbReference type="EMBL" id="MBB6129316.1"/>
    </source>
</evidence>
<dbReference type="EMBL" id="JACHCA010000009">
    <property type="protein sequence ID" value="MBB6129316.1"/>
    <property type="molecule type" value="Genomic_DNA"/>
</dbReference>
<reference evidence="1 2" key="1">
    <citation type="submission" date="2020-08" db="EMBL/GenBank/DDBJ databases">
        <title>Genomic Encyclopedia of Type Strains, Phase IV (KMG-V): Genome sequencing to study the core and pangenomes of soil and plant-associated prokaryotes.</title>
        <authorList>
            <person name="Whitman W."/>
        </authorList>
    </citation>
    <scope>NUCLEOTIDE SEQUENCE [LARGE SCALE GENOMIC DNA]</scope>
    <source>
        <strain evidence="1 2">MP601</strain>
    </source>
</reference>
<evidence type="ECO:0000313" key="2">
    <source>
        <dbReference type="Proteomes" id="UP000548326"/>
    </source>
</evidence>
<proteinExistence type="predicted"/>
<sequence>MKPIDLSIAQKMVDHYAATRKKLIDKEHNINDTQSVWMSLDKLKSFINNLPEHATGVRIHFAAYDHKNEHYPNQTTVVLIGTVENLTEHADALEDGIVGPLDSEDPMGPFNQGPLCPPVCN</sequence>
<accession>A0A841JI94</accession>
<protein>
    <submittedName>
        <fullName evidence="1">Uncharacterized protein</fullName>
    </submittedName>
</protein>
<dbReference type="AlphaFoldDB" id="A0A841JI94"/>